<feature type="compositionally biased region" description="Basic and acidic residues" evidence="1">
    <location>
        <begin position="502"/>
        <end position="513"/>
    </location>
</feature>
<feature type="compositionally biased region" description="Basic and acidic residues" evidence="1">
    <location>
        <begin position="526"/>
        <end position="540"/>
    </location>
</feature>
<dbReference type="STRING" id="35608.A0A2U1LXM5"/>
<gene>
    <name evidence="2" type="ORF">CTI12_AA402450</name>
</gene>
<name>A0A2U1LXM5_ARTAN</name>
<feature type="compositionally biased region" description="Polar residues" evidence="1">
    <location>
        <begin position="1175"/>
        <end position="1204"/>
    </location>
</feature>
<feature type="compositionally biased region" description="Polar residues" evidence="1">
    <location>
        <begin position="827"/>
        <end position="846"/>
    </location>
</feature>
<protein>
    <recommendedName>
        <fullName evidence="4">COP1-interacting protein-related protein</fullName>
    </recommendedName>
</protein>
<dbReference type="PANTHER" id="PTHR31008">
    <property type="entry name" value="COP1-INTERACTING PROTEIN-RELATED"/>
    <property type="match status" value="1"/>
</dbReference>
<feature type="region of interest" description="Disordered" evidence="1">
    <location>
        <begin position="667"/>
        <end position="696"/>
    </location>
</feature>
<dbReference type="Proteomes" id="UP000245207">
    <property type="component" value="Unassembled WGS sequence"/>
</dbReference>
<dbReference type="AlphaFoldDB" id="A0A2U1LXM5"/>
<feature type="region of interest" description="Disordered" evidence="1">
    <location>
        <begin position="1169"/>
        <end position="1243"/>
    </location>
</feature>
<feature type="compositionally biased region" description="Basic residues" evidence="1">
    <location>
        <begin position="514"/>
        <end position="525"/>
    </location>
</feature>
<evidence type="ECO:0000256" key="1">
    <source>
        <dbReference type="SAM" id="MobiDB-lite"/>
    </source>
</evidence>
<feature type="compositionally biased region" description="Polar residues" evidence="1">
    <location>
        <begin position="854"/>
        <end position="906"/>
    </location>
</feature>
<feature type="region of interest" description="Disordered" evidence="1">
    <location>
        <begin position="1067"/>
        <end position="1130"/>
    </location>
</feature>
<keyword evidence="3" id="KW-1185">Reference proteome</keyword>
<evidence type="ECO:0000313" key="2">
    <source>
        <dbReference type="EMBL" id="PWA53737.1"/>
    </source>
</evidence>
<feature type="compositionally biased region" description="Polar residues" evidence="1">
    <location>
        <begin position="1211"/>
        <end position="1221"/>
    </location>
</feature>
<feature type="region of interest" description="Disordered" evidence="1">
    <location>
        <begin position="734"/>
        <end position="785"/>
    </location>
</feature>
<feature type="compositionally biased region" description="Basic residues" evidence="1">
    <location>
        <begin position="465"/>
        <end position="475"/>
    </location>
</feature>
<evidence type="ECO:0000313" key="3">
    <source>
        <dbReference type="Proteomes" id="UP000245207"/>
    </source>
</evidence>
<organism evidence="2 3">
    <name type="scientific">Artemisia annua</name>
    <name type="common">Sweet wormwood</name>
    <dbReference type="NCBI Taxonomy" id="35608"/>
    <lineage>
        <taxon>Eukaryota</taxon>
        <taxon>Viridiplantae</taxon>
        <taxon>Streptophyta</taxon>
        <taxon>Embryophyta</taxon>
        <taxon>Tracheophyta</taxon>
        <taxon>Spermatophyta</taxon>
        <taxon>Magnoliopsida</taxon>
        <taxon>eudicotyledons</taxon>
        <taxon>Gunneridae</taxon>
        <taxon>Pentapetalae</taxon>
        <taxon>asterids</taxon>
        <taxon>campanulids</taxon>
        <taxon>Asterales</taxon>
        <taxon>Asteraceae</taxon>
        <taxon>Asteroideae</taxon>
        <taxon>Anthemideae</taxon>
        <taxon>Artemisiinae</taxon>
        <taxon>Artemisia</taxon>
    </lineage>
</organism>
<feature type="compositionally biased region" description="Polar residues" evidence="1">
    <location>
        <begin position="980"/>
        <end position="989"/>
    </location>
</feature>
<feature type="compositionally biased region" description="Polar residues" evidence="1">
    <location>
        <begin position="443"/>
        <end position="455"/>
    </location>
</feature>
<accession>A0A2U1LXM5</accession>
<feature type="region of interest" description="Disordered" evidence="1">
    <location>
        <begin position="349"/>
        <end position="375"/>
    </location>
</feature>
<feature type="region of interest" description="Disordered" evidence="1">
    <location>
        <begin position="822"/>
        <end position="995"/>
    </location>
</feature>
<proteinExistence type="predicted"/>
<sequence>MKSKTRLECAVFQLTPTRTRCDLYIIANDKKKEKIASGLLSPFIAHLKAAQDQIAQGGYSVFLTPPPDANAAWFTKSTVQSFVRFVSTPEILERVYTIESEILQIEEAISIQGNNDILETNMHVMLMRARQLSFTRCDLYIIANDKKKEKIASGLLSPFIAHLKAAQDQIAQGGYSVFLTPPPDANAAWFTKSTVQSFVRFVSTPEILERVYTIESEILQIEEAISIQGNNDILETNMHVMLMRARQLSFTRVQLLNVLETRKTVLKKEQGMAFARAVAAGFEVDHVSNLLSFAECFGASRLMSACLRFMDLWKQKHESGQWVEIEAEDAMSTKSDYSAMNASGIVLSSMTNRNDEPGGDANSESKETEGTDSYAGGQQQYQFAHPAYPPWGMMHSSSPGSVPVYQPYPVPYYQQHYSPGTAPFYPPPPYPSSMEDPHFSGGQRRQSMDNRYTNSESEDTEQHKNAGKSSKKKSGGRVVIRNINYITSKRQNSSEDESESASDTHTDDETERGTRKRSLRSPKRKQSSESETHNRKETDSSHWQAFQSFLLKGAEEGERSPNKDMFAMEKDHQTKRRQKQMADDPLAHAERDGDGDGHRTDMQSSYERNGRKTAYRGGSDDFIVGGRDQANVRNPLALNGFEKNLDRNWRPHPTDDETVMVSLRSTSGVNDNRSGMNMDYYDLPSSNQNPDRTREPLKYEPDALSLMPERAIEKRSIGYDPALDYEMQLAEDAAATSREKKSKTEAKKVSKSAEKHQQLKPNQRSLDKKFVGKGKPSTLEDARARAEKLRSFKADLQKMKKEQQDAEHRRLEALKIERQKRIAARANSMSGQPSRKQLASKITQRGGSKFTDSEPGSSSPLQRSKIRTTTVGPTINSKKPSTSSSKIVDRNQSAGNNRLTRSLSSMSDRKKEITPDSKVPSITHIRRLSEPKKITSLKTRSAEPVSKPKLSNGGPETKRKSAIMSADQSKAASVPELKIKTSSNPSQKISAAKVKEDKPVAKLNLNDRLSHEADVDKNPIIDKSVVMLEDKQPSISCAKEFDSNHETGASSHAEPLSMEIIDKGTISVQPHKHPTPCEVRKNSIEENPAGTSSTEKNYQAPYARVSSFEDPSTRNSEYAKAPQVKANFGTSSDAEKAYISDFNNLKLEKIPEVVEKPQSKGFRRLLKLGKKSHSPSDTPSANATSNNGTFNAPASASTEVNTLKTLIYEDQTPTQGHASQKSSRHFSLLSSFRGKTTEKKPST</sequence>
<feature type="compositionally biased region" description="Basic and acidic residues" evidence="1">
    <location>
        <begin position="580"/>
        <end position="601"/>
    </location>
</feature>
<feature type="compositionally biased region" description="Basic and acidic residues" evidence="1">
    <location>
        <begin position="553"/>
        <end position="572"/>
    </location>
</feature>
<feature type="region of interest" description="Disordered" evidence="1">
    <location>
        <begin position="423"/>
        <end position="622"/>
    </location>
</feature>
<reference evidence="2 3" key="1">
    <citation type="journal article" date="2018" name="Mol. Plant">
        <title>The genome of Artemisia annua provides insight into the evolution of Asteraceae family and artemisinin biosynthesis.</title>
        <authorList>
            <person name="Shen Q."/>
            <person name="Zhang L."/>
            <person name="Liao Z."/>
            <person name="Wang S."/>
            <person name="Yan T."/>
            <person name="Shi P."/>
            <person name="Liu M."/>
            <person name="Fu X."/>
            <person name="Pan Q."/>
            <person name="Wang Y."/>
            <person name="Lv Z."/>
            <person name="Lu X."/>
            <person name="Zhang F."/>
            <person name="Jiang W."/>
            <person name="Ma Y."/>
            <person name="Chen M."/>
            <person name="Hao X."/>
            <person name="Li L."/>
            <person name="Tang Y."/>
            <person name="Lv G."/>
            <person name="Zhou Y."/>
            <person name="Sun X."/>
            <person name="Brodelius P.E."/>
            <person name="Rose J.K.C."/>
            <person name="Tang K."/>
        </authorList>
    </citation>
    <scope>NUCLEOTIDE SEQUENCE [LARGE SCALE GENOMIC DNA]</scope>
    <source>
        <strain evidence="3">cv. Huhao1</strain>
        <tissue evidence="2">Leaf</tissue>
    </source>
</reference>
<dbReference type="OrthoDB" id="1928292at2759"/>
<comment type="caution">
    <text evidence="2">The sequence shown here is derived from an EMBL/GenBank/DDBJ whole genome shotgun (WGS) entry which is preliminary data.</text>
</comment>
<feature type="compositionally biased region" description="Basic and acidic residues" evidence="1">
    <location>
        <begin position="737"/>
        <end position="757"/>
    </location>
</feature>
<dbReference type="PANTHER" id="PTHR31008:SF2">
    <property type="entry name" value="COP1-INTERACTING PROTEIN-LIKE PROTEIN"/>
    <property type="match status" value="1"/>
</dbReference>
<dbReference type="EMBL" id="PKPP01007314">
    <property type="protein sequence ID" value="PWA53737.1"/>
    <property type="molecule type" value="Genomic_DNA"/>
</dbReference>
<evidence type="ECO:0008006" key="4">
    <source>
        <dbReference type="Google" id="ProtNLM"/>
    </source>
</evidence>